<dbReference type="eggNOG" id="ENOG5032J07">
    <property type="taxonomic scope" value="Bacteria"/>
</dbReference>
<gene>
    <name evidence="1" type="ORF">VIBC2010_05805</name>
</gene>
<sequence length="557" mass="62331">MHSVCKFVPSSKLSTVELDKVLTPDECLGPFSRARNTADILKQLPKSLADQLPLSAKRTPQSLTSALRAELVKGRWIAVSTFARKVPLTEAQLQAFPVLKAYMMPQIAPEKVKVHKASYQQVLDDVPLARNLTFAAPEPSPDDKIVVEFAGQWSGNAACLMLSKTEQQREKVTSARPDFEHAHRSLATFKDLESEPKTLYIKIPCQGQPQPILLKLAEGLMPVSQDTQMPEWDNVLIPVRPLAYLDASQDKAKASELRGGFLYVFWQGKLWRELAINDKGYYQDIDVEYYRILEQEQKQQKAPQVIVREPIGFAIPQFWAPYKIMGELQQGETGLKIVFSPKQKRFKQIEDLESDPAKLAKVSTPLDELSSYSDAQAFHAQSFTSDVDSASIHPITEEDMPWLSDQQAIVRSYDQSNTVIAYVDGKNNGFVLRLDVDEEEGASNLEQHKGLTAVMEDADSDWVAIEPFSTLVKDGFISAHITGIPPKGTFSLTFMHPEGQDSAVKIFEGLSYEEVLGEKPQAQTAEPHQPTQIDEAIQLQRQAESELLDTMNNLIFG</sequence>
<dbReference type="Proteomes" id="UP000002943">
    <property type="component" value="Unassembled WGS sequence"/>
</dbReference>
<dbReference type="AlphaFoldDB" id="E3BQ74"/>
<dbReference type="STRING" id="796620.VIBC2010_05805"/>
<name>E3BQ74_9VIBR</name>
<dbReference type="CDD" id="cd20705">
    <property type="entry name" value="MIX_I"/>
    <property type="match status" value="1"/>
</dbReference>
<dbReference type="EMBL" id="AEIU01000114">
    <property type="protein sequence ID" value="EFP94802.1"/>
    <property type="molecule type" value="Genomic_DNA"/>
</dbReference>
<organism evidence="1 2">
    <name type="scientific">Vibrio caribbeanicus ATCC BAA-2122</name>
    <dbReference type="NCBI Taxonomy" id="796620"/>
    <lineage>
        <taxon>Bacteria</taxon>
        <taxon>Pseudomonadati</taxon>
        <taxon>Pseudomonadota</taxon>
        <taxon>Gammaproteobacteria</taxon>
        <taxon>Vibrionales</taxon>
        <taxon>Vibrionaceae</taxon>
        <taxon>Vibrio</taxon>
    </lineage>
</organism>
<keyword evidence="2" id="KW-1185">Reference proteome</keyword>
<evidence type="ECO:0000313" key="1">
    <source>
        <dbReference type="EMBL" id="EFP94802.1"/>
    </source>
</evidence>
<reference evidence="1 2" key="1">
    <citation type="journal article" date="2012" name="Int. J. Syst. Evol. Microbiol.">
        <title>Vibrio caribbeanicus sp. nov., isolated from the marine sponge Scleritoderma cyanea.</title>
        <authorList>
            <person name="Hoffmann M."/>
            <person name="Monday S.R."/>
            <person name="Allard M.W."/>
            <person name="Strain E.A."/>
            <person name="Whittaker P."/>
            <person name="Naum M."/>
            <person name="McCarthy P.J."/>
            <person name="Lopez J.V."/>
            <person name="Fischer M."/>
            <person name="Brown E.W."/>
        </authorList>
    </citation>
    <scope>NUCLEOTIDE SEQUENCE [LARGE SCALE GENOMIC DNA]</scope>
    <source>
        <strain evidence="1 2">ATCC BAA-2122</strain>
    </source>
</reference>
<proteinExistence type="predicted"/>
<accession>E3BQ74</accession>
<evidence type="ECO:0000313" key="2">
    <source>
        <dbReference type="Proteomes" id="UP000002943"/>
    </source>
</evidence>
<protein>
    <submittedName>
        <fullName evidence="1">Uncharacterized protein</fullName>
    </submittedName>
</protein>
<dbReference type="OrthoDB" id="5406083at2"/>
<comment type="caution">
    <text evidence="1">The sequence shown here is derived from an EMBL/GenBank/DDBJ whole genome shotgun (WGS) entry which is preliminary data.</text>
</comment>
<dbReference type="RefSeq" id="WP_009603340.1">
    <property type="nucleotide sequence ID" value="NZ_AEIU01000114.1"/>
</dbReference>